<protein>
    <submittedName>
        <fullName evidence="2">Aldo/keto reductase</fullName>
    </submittedName>
</protein>
<evidence type="ECO:0000313" key="3">
    <source>
        <dbReference type="Proteomes" id="UP000824105"/>
    </source>
</evidence>
<dbReference type="Gene3D" id="3.20.20.100">
    <property type="entry name" value="NADP-dependent oxidoreductase domain"/>
    <property type="match status" value="1"/>
</dbReference>
<dbReference type="InterPro" id="IPR023210">
    <property type="entry name" value="NADP_OxRdtase_dom"/>
</dbReference>
<dbReference type="PANTHER" id="PTHR43638">
    <property type="entry name" value="OXIDOREDUCTASE, ALDO/KETO REDUCTASE FAMILY PROTEIN"/>
    <property type="match status" value="1"/>
</dbReference>
<dbReference type="GO" id="GO:0016491">
    <property type="term" value="F:oxidoreductase activity"/>
    <property type="evidence" value="ECO:0007669"/>
    <property type="project" value="InterPro"/>
</dbReference>
<dbReference type="SUPFAM" id="SSF51430">
    <property type="entry name" value="NAD(P)-linked oxidoreductase"/>
    <property type="match status" value="1"/>
</dbReference>
<dbReference type="CDD" id="cd19138">
    <property type="entry name" value="AKR_YeaE"/>
    <property type="match status" value="1"/>
</dbReference>
<dbReference type="InterPro" id="IPR036812">
    <property type="entry name" value="NAD(P)_OxRdtase_dom_sf"/>
</dbReference>
<sequence>MDFITLCGAPAGRIGQGTWELGVRPERAAQERDALRAGIEAGMTLLDTAEMYGEGAAEELLGQAIRGFDRERLYLVSKVYPHNAGRQNIFQCCEDSLRRMGTDYLDLYLLHWRGTIPLAETVECMEELKARGRIRAWGVSNLDRSWMEDLFRTDGGDRCLTDQVLYHLGSRGVEYDLLPWLQQHQLPLMAYCPLAQGGSLRQELLGSPAVQQIARTRQASPCQVLLAFLLAQSGVVPIPRSSSARHTLDNAAALDLRLTAEELGILDKAFPAPDHPTPLDVV</sequence>
<evidence type="ECO:0000259" key="1">
    <source>
        <dbReference type="Pfam" id="PF00248"/>
    </source>
</evidence>
<organism evidence="2 3">
    <name type="scientific">Candidatus Gemmiger avistercoris</name>
    <dbReference type="NCBI Taxonomy" id="2838606"/>
    <lineage>
        <taxon>Bacteria</taxon>
        <taxon>Bacillati</taxon>
        <taxon>Bacillota</taxon>
        <taxon>Clostridia</taxon>
        <taxon>Eubacteriales</taxon>
        <taxon>Gemmiger</taxon>
    </lineage>
</organism>
<reference evidence="2" key="1">
    <citation type="journal article" date="2021" name="PeerJ">
        <title>Extensive microbial diversity within the chicken gut microbiome revealed by metagenomics and culture.</title>
        <authorList>
            <person name="Gilroy R."/>
            <person name="Ravi A."/>
            <person name="Getino M."/>
            <person name="Pursley I."/>
            <person name="Horton D.L."/>
            <person name="Alikhan N.F."/>
            <person name="Baker D."/>
            <person name="Gharbi K."/>
            <person name="Hall N."/>
            <person name="Watson M."/>
            <person name="Adriaenssens E.M."/>
            <person name="Foster-Nyarko E."/>
            <person name="Jarju S."/>
            <person name="Secka A."/>
            <person name="Antonio M."/>
            <person name="Oren A."/>
            <person name="Chaudhuri R.R."/>
            <person name="La Ragione R."/>
            <person name="Hildebrand F."/>
            <person name="Pallen M.J."/>
        </authorList>
    </citation>
    <scope>NUCLEOTIDE SEQUENCE</scope>
    <source>
        <strain evidence="2">CHK188-11489</strain>
    </source>
</reference>
<evidence type="ECO:0000313" key="2">
    <source>
        <dbReference type="EMBL" id="HIZ61935.1"/>
    </source>
</evidence>
<dbReference type="EMBL" id="DXBF01000034">
    <property type="protein sequence ID" value="HIZ61935.1"/>
    <property type="molecule type" value="Genomic_DNA"/>
</dbReference>
<dbReference type="Pfam" id="PF00248">
    <property type="entry name" value="Aldo_ket_red"/>
    <property type="match status" value="1"/>
</dbReference>
<dbReference type="PRINTS" id="PR00069">
    <property type="entry name" value="ALDKETRDTASE"/>
</dbReference>
<feature type="domain" description="NADP-dependent oxidoreductase" evidence="1">
    <location>
        <begin position="13"/>
        <end position="268"/>
    </location>
</feature>
<proteinExistence type="predicted"/>
<comment type="caution">
    <text evidence="2">The sequence shown here is derived from an EMBL/GenBank/DDBJ whole genome shotgun (WGS) entry which is preliminary data.</text>
</comment>
<name>A0A9D2FJR6_9FIRM</name>
<dbReference type="PANTHER" id="PTHR43638:SF3">
    <property type="entry name" value="ALDEHYDE REDUCTASE"/>
    <property type="match status" value="1"/>
</dbReference>
<dbReference type="AlphaFoldDB" id="A0A9D2FJR6"/>
<dbReference type="InterPro" id="IPR020471">
    <property type="entry name" value="AKR"/>
</dbReference>
<gene>
    <name evidence="2" type="ORF">H9724_04105</name>
</gene>
<accession>A0A9D2FJR6</accession>
<reference evidence="2" key="2">
    <citation type="submission" date="2021-04" db="EMBL/GenBank/DDBJ databases">
        <authorList>
            <person name="Gilroy R."/>
        </authorList>
    </citation>
    <scope>NUCLEOTIDE SEQUENCE</scope>
    <source>
        <strain evidence="2">CHK188-11489</strain>
    </source>
</reference>
<dbReference type="Proteomes" id="UP000824105">
    <property type="component" value="Unassembled WGS sequence"/>
</dbReference>